<keyword evidence="4" id="KW-0813">Transport</keyword>
<organism evidence="15 16">
    <name type="scientific">Lupinus luteus</name>
    <name type="common">European yellow lupine</name>
    <dbReference type="NCBI Taxonomy" id="3873"/>
    <lineage>
        <taxon>Eukaryota</taxon>
        <taxon>Viridiplantae</taxon>
        <taxon>Streptophyta</taxon>
        <taxon>Embryophyta</taxon>
        <taxon>Tracheophyta</taxon>
        <taxon>Spermatophyta</taxon>
        <taxon>Magnoliopsida</taxon>
        <taxon>eudicotyledons</taxon>
        <taxon>Gunneridae</taxon>
        <taxon>Pentapetalae</taxon>
        <taxon>rosids</taxon>
        <taxon>fabids</taxon>
        <taxon>Fabales</taxon>
        <taxon>Fabaceae</taxon>
        <taxon>Papilionoideae</taxon>
        <taxon>50 kb inversion clade</taxon>
        <taxon>genistoids sensu lato</taxon>
        <taxon>core genistoids</taxon>
        <taxon>Genisteae</taxon>
        <taxon>Lupinus</taxon>
    </lineage>
</organism>
<evidence type="ECO:0000313" key="15">
    <source>
        <dbReference type="EMBL" id="CAL0333012.1"/>
    </source>
</evidence>
<feature type="transmembrane region" description="Helical" evidence="13">
    <location>
        <begin position="253"/>
        <end position="278"/>
    </location>
</feature>
<evidence type="ECO:0000313" key="16">
    <source>
        <dbReference type="Proteomes" id="UP001497480"/>
    </source>
</evidence>
<protein>
    <recommendedName>
        <fullName evidence="14">Amino acid transporter transmembrane domain-containing protein</fullName>
    </recommendedName>
</protein>
<keyword evidence="5" id="KW-1003">Cell membrane</keyword>
<sequence length="292" mass="32524">MVESQVIANEDVSLLDDDGKSKRTGGGKMYILCGVIQYCNLAGAAIGYTITTSISALAIRKINCFHKNGVDAECNFSNNPYMIGLGIVEIILSQIPNFHNLAWLSILAAIMSFGYAFISIGLSLATIIQETPGSILMGSGFRNPFWLIDIANVICQPIFGIVETLAGKRWPDSSFIKREYHMRICNIKFSINIFRLVWRTMFVVVVTVLAMAMPFFNEMLALLGAMAFWPLVIYFPIQVVIAKEKVKKGTLRWFWLQTLNLVFLMVSLGAACAAVHGLNKAVHQFKPFMYKA</sequence>
<evidence type="ECO:0000256" key="3">
    <source>
        <dbReference type="ARBA" id="ARBA00005590"/>
    </source>
</evidence>
<proteinExistence type="inferred from homology"/>
<feature type="transmembrane region" description="Helical" evidence="13">
    <location>
        <begin position="101"/>
        <end position="125"/>
    </location>
</feature>
<evidence type="ECO:0000256" key="4">
    <source>
        <dbReference type="ARBA" id="ARBA00022448"/>
    </source>
</evidence>
<evidence type="ECO:0000256" key="7">
    <source>
        <dbReference type="ARBA" id="ARBA00022847"/>
    </source>
</evidence>
<feature type="domain" description="Amino acid transporter transmembrane" evidence="14">
    <location>
        <begin position="23"/>
        <end position="126"/>
    </location>
</feature>
<keyword evidence="11" id="KW-0927">Auxin signaling pathway</keyword>
<evidence type="ECO:0000256" key="13">
    <source>
        <dbReference type="SAM" id="Phobius"/>
    </source>
</evidence>
<keyword evidence="10 13" id="KW-0472">Membrane</keyword>
<keyword evidence="8" id="KW-0029">Amino-acid transport</keyword>
<dbReference type="Pfam" id="PF01490">
    <property type="entry name" value="Aa_trans"/>
    <property type="match status" value="2"/>
</dbReference>
<name>A0AAV1YGR1_LUPLU</name>
<keyword evidence="16" id="KW-1185">Reference proteome</keyword>
<accession>A0AAV1YGR1</accession>
<feature type="domain" description="Amino acid transporter transmembrane" evidence="14">
    <location>
        <begin position="153"/>
        <end position="276"/>
    </location>
</feature>
<evidence type="ECO:0000256" key="5">
    <source>
        <dbReference type="ARBA" id="ARBA00022475"/>
    </source>
</evidence>
<dbReference type="InterPro" id="IPR013057">
    <property type="entry name" value="AA_transpt_TM"/>
</dbReference>
<dbReference type="GO" id="GO:0012505">
    <property type="term" value="C:endomembrane system"/>
    <property type="evidence" value="ECO:0007669"/>
    <property type="project" value="UniProtKB-SubCell"/>
</dbReference>
<comment type="similarity">
    <text evidence="3">Belongs to the amino acid/polyamine transporter 2 family. Amino acid/auxin permease (AAAP) (TC 2.A.18.1) subfamily.</text>
</comment>
<comment type="subcellular location">
    <subcellularLocation>
        <location evidence="2">Cell membrane</location>
    </subcellularLocation>
    <subcellularLocation>
        <location evidence="1">Endomembrane system</location>
        <topology evidence="1">Multi-pass membrane protein</topology>
    </subcellularLocation>
</comment>
<keyword evidence="6 13" id="KW-0812">Transmembrane</keyword>
<evidence type="ECO:0000256" key="1">
    <source>
        <dbReference type="ARBA" id="ARBA00004127"/>
    </source>
</evidence>
<feature type="transmembrane region" description="Helical" evidence="13">
    <location>
        <begin position="187"/>
        <end position="213"/>
    </location>
</feature>
<evidence type="ECO:0000256" key="10">
    <source>
        <dbReference type="ARBA" id="ARBA00023136"/>
    </source>
</evidence>
<evidence type="ECO:0000256" key="8">
    <source>
        <dbReference type="ARBA" id="ARBA00022970"/>
    </source>
</evidence>
<evidence type="ECO:0000256" key="12">
    <source>
        <dbReference type="ARBA" id="ARBA00045588"/>
    </source>
</evidence>
<evidence type="ECO:0000256" key="6">
    <source>
        <dbReference type="ARBA" id="ARBA00022692"/>
    </source>
</evidence>
<dbReference type="PANTHER" id="PTHR48017">
    <property type="entry name" value="OS05G0424000 PROTEIN-RELATED"/>
    <property type="match status" value="1"/>
</dbReference>
<dbReference type="EMBL" id="CAXHTB010000024">
    <property type="protein sequence ID" value="CAL0333012.1"/>
    <property type="molecule type" value="Genomic_DNA"/>
</dbReference>
<keyword evidence="7" id="KW-0769">Symport</keyword>
<feature type="transmembrane region" description="Helical" evidence="13">
    <location>
        <begin position="219"/>
        <end position="241"/>
    </location>
</feature>
<keyword evidence="9 13" id="KW-1133">Transmembrane helix</keyword>
<comment type="caution">
    <text evidence="15">The sequence shown here is derived from an EMBL/GenBank/DDBJ whole genome shotgun (WGS) entry which is preliminary data.</text>
</comment>
<evidence type="ECO:0000256" key="2">
    <source>
        <dbReference type="ARBA" id="ARBA00004236"/>
    </source>
</evidence>
<dbReference type="GO" id="GO:0009734">
    <property type="term" value="P:auxin-activated signaling pathway"/>
    <property type="evidence" value="ECO:0007669"/>
    <property type="project" value="UniProtKB-KW"/>
</dbReference>
<evidence type="ECO:0000259" key="14">
    <source>
        <dbReference type="Pfam" id="PF01490"/>
    </source>
</evidence>
<evidence type="ECO:0000256" key="9">
    <source>
        <dbReference type="ARBA" id="ARBA00022989"/>
    </source>
</evidence>
<feature type="transmembrane region" description="Helical" evidence="13">
    <location>
        <begin position="29"/>
        <end position="51"/>
    </location>
</feature>
<comment type="function">
    <text evidence="12">Carrier protein involved in proton-driven auxin influx. Mediates the formation of auxin gradient from developing leaves (site of auxin biosynthesis) to tips by contributing to the loading of auxin in vascular tissues and facilitating acropetal (base to tip) auxin transport within inner tissues of the root apex, and basipetal (tip to base) auxin transport within outer tissues of the root apex. May be involved in lateral roots and nodules formation.</text>
</comment>
<dbReference type="Proteomes" id="UP001497480">
    <property type="component" value="Unassembled WGS sequence"/>
</dbReference>
<dbReference type="GO" id="GO:0006865">
    <property type="term" value="P:amino acid transport"/>
    <property type="evidence" value="ECO:0007669"/>
    <property type="project" value="UniProtKB-KW"/>
</dbReference>
<evidence type="ECO:0000256" key="11">
    <source>
        <dbReference type="ARBA" id="ARBA00023294"/>
    </source>
</evidence>
<dbReference type="GO" id="GO:0015293">
    <property type="term" value="F:symporter activity"/>
    <property type="evidence" value="ECO:0007669"/>
    <property type="project" value="UniProtKB-KW"/>
</dbReference>
<gene>
    <name evidence="15" type="ORF">LLUT_LOCUS34072</name>
</gene>
<reference evidence="15 16" key="1">
    <citation type="submission" date="2024-03" db="EMBL/GenBank/DDBJ databases">
        <authorList>
            <person name="Martinez-Hernandez J."/>
        </authorList>
    </citation>
    <scope>NUCLEOTIDE SEQUENCE [LARGE SCALE GENOMIC DNA]</scope>
</reference>
<dbReference type="AlphaFoldDB" id="A0AAV1YGR1"/>
<dbReference type="GO" id="GO:0005886">
    <property type="term" value="C:plasma membrane"/>
    <property type="evidence" value="ECO:0007669"/>
    <property type="project" value="UniProtKB-SubCell"/>
</dbReference>